<dbReference type="Proteomes" id="UP000231466">
    <property type="component" value="Unassembled WGS sequence"/>
</dbReference>
<feature type="binding site" evidence="2">
    <location>
        <position position="102"/>
    </location>
    <ligand>
        <name>Zn(2+)</name>
        <dbReference type="ChEBI" id="CHEBI:29105"/>
        <label>2</label>
    </ligand>
</feature>
<evidence type="ECO:0000256" key="2">
    <source>
        <dbReference type="PIRSR" id="PIRSR001359-3"/>
    </source>
</evidence>
<dbReference type="PIRSF" id="PIRSF001359">
    <property type="entry name" value="F_bP_aldolase_II"/>
    <property type="match status" value="1"/>
</dbReference>
<evidence type="ECO:0000256" key="1">
    <source>
        <dbReference type="PIRSR" id="PIRSR001359-1"/>
    </source>
</evidence>
<protein>
    <submittedName>
        <fullName evidence="3">Tagatose-bisphosphate aldolase</fullName>
    </submittedName>
</protein>
<dbReference type="GO" id="GO:0005975">
    <property type="term" value="P:carbohydrate metabolic process"/>
    <property type="evidence" value="ECO:0007669"/>
    <property type="project" value="InterPro"/>
</dbReference>
<dbReference type="InterPro" id="IPR050246">
    <property type="entry name" value="Class_II_FBP_aldolase"/>
</dbReference>
<dbReference type="AlphaFoldDB" id="A0A2H0VGN0"/>
<proteinExistence type="predicted"/>
<gene>
    <name evidence="3" type="ORF">COT89_00645</name>
</gene>
<accession>A0A2H0VGN0</accession>
<dbReference type="GO" id="GO:0008270">
    <property type="term" value="F:zinc ion binding"/>
    <property type="evidence" value="ECO:0007669"/>
    <property type="project" value="InterPro"/>
</dbReference>
<comment type="caution">
    <text evidence="3">The sequence shown here is derived from an EMBL/GenBank/DDBJ whole genome shotgun (WGS) entry which is preliminary data.</text>
</comment>
<keyword evidence="2" id="KW-0862">Zinc</keyword>
<name>A0A2H0VGN0_9BACT</name>
<feature type="binding site" evidence="2">
    <location>
        <position position="134"/>
    </location>
    <ligand>
        <name>Zn(2+)</name>
        <dbReference type="ChEBI" id="CHEBI:29105"/>
        <label>2</label>
    </ligand>
</feature>
<comment type="cofactor">
    <cofactor evidence="2">
        <name>Zn(2+)</name>
        <dbReference type="ChEBI" id="CHEBI:29105"/>
    </cofactor>
    <text evidence="2">Binds 2 Zn(2+) ions per subunit. One is catalytic and the other provides a structural contribution.</text>
</comment>
<dbReference type="GO" id="GO:0016832">
    <property type="term" value="F:aldehyde-lyase activity"/>
    <property type="evidence" value="ECO:0007669"/>
    <property type="project" value="InterPro"/>
</dbReference>
<sequence>MKTLRAALEWAKEREVALGHFNTSDIAAFHGITKAAKELGVPVIIGTSEGEAEFIDLNVAVSMVLDARKELDHPIFLNADHFRSLEKIKEAVVAGYDAVIFDVASEGLEENINKTKEAVGLVKRIDKDVFVEGELGYIGKSSKILEEVPEGAVVSGDALPTVEEVKRFVEETGVDLVAPAVGNLHGMFKNTPNPELDIELIRSIGKSIGVPMVLHGGSGISDEDFRSAIEAGIRIIHINTELRVAWRKGIEGALEDKTQVAPYKVFPASEEGVYEVVKDRLKLFNGML</sequence>
<dbReference type="EMBL" id="PFAH01000002">
    <property type="protein sequence ID" value="PIR98262.1"/>
    <property type="molecule type" value="Genomic_DNA"/>
</dbReference>
<dbReference type="InterPro" id="IPR013785">
    <property type="entry name" value="Aldolase_TIM"/>
</dbReference>
<organism evidence="3 4">
    <name type="scientific">Candidatus Colwellbacteria bacterium CG10_big_fil_rev_8_21_14_0_10_42_22</name>
    <dbReference type="NCBI Taxonomy" id="1974540"/>
    <lineage>
        <taxon>Bacteria</taxon>
        <taxon>Candidatus Colwelliibacteriota</taxon>
    </lineage>
</organism>
<dbReference type="SUPFAM" id="SSF51569">
    <property type="entry name" value="Aldolase"/>
    <property type="match status" value="1"/>
</dbReference>
<dbReference type="InterPro" id="IPR000771">
    <property type="entry name" value="FBA_II"/>
</dbReference>
<dbReference type="Pfam" id="PF01116">
    <property type="entry name" value="F_bP_aldolase"/>
    <property type="match status" value="1"/>
</dbReference>
<reference evidence="4" key="1">
    <citation type="submission" date="2017-09" db="EMBL/GenBank/DDBJ databases">
        <title>Depth-based differentiation of microbial function through sediment-hosted aquifers and enrichment of novel symbionts in the deep terrestrial subsurface.</title>
        <authorList>
            <person name="Probst A.J."/>
            <person name="Ladd B."/>
            <person name="Jarett J.K."/>
            <person name="Geller-Mcgrath D.E."/>
            <person name="Sieber C.M.K."/>
            <person name="Emerson J.B."/>
            <person name="Anantharaman K."/>
            <person name="Thomas B.C."/>
            <person name="Malmstrom R."/>
            <person name="Stieglmeier M."/>
            <person name="Klingl A."/>
            <person name="Woyke T."/>
            <person name="Ryan C.M."/>
            <person name="Banfield J.F."/>
        </authorList>
    </citation>
    <scope>NUCLEOTIDE SEQUENCE [LARGE SCALE GENOMIC DNA]</scope>
</reference>
<feature type="binding site" evidence="2">
    <location>
        <position position="215"/>
    </location>
    <ligand>
        <name>Zn(2+)</name>
        <dbReference type="ChEBI" id="CHEBI:29105"/>
        <label>1</label>
        <note>catalytic</note>
    </ligand>
</feature>
<evidence type="ECO:0000313" key="3">
    <source>
        <dbReference type="EMBL" id="PIR98262.1"/>
    </source>
</evidence>
<feature type="binding site" evidence="2">
    <location>
        <position position="185"/>
    </location>
    <ligand>
        <name>Zn(2+)</name>
        <dbReference type="ChEBI" id="CHEBI:29105"/>
        <label>1</label>
        <note>catalytic</note>
    </ligand>
</feature>
<dbReference type="PANTHER" id="PTHR30304">
    <property type="entry name" value="D-TAGATOSE-1,6-BISPHOSPHATE ALDOLASE"/>
    <property type="match status" value="1"/>
</dbReference>
<dbReference type="PANTHER" id="PTHR30304:SF0">
    <property type="entry name" value="D-TAGATOSE-1,6-BISPHOSPHATE ALDOLASE SUBUNIT GATY-RELATED"/>
    <property type="match status" value="1"/>
</dbReference>
<feature type="active site" description="Proton donor" evidence="1">
    <location>
        <position position="80"/>
    </location>
</feature>
<evidence type="ECO:0000313" key="4">
    <source>
        <dbReference type="Proteomes" id="UP000231466"/>
    </source>
</evidence>
<feature type="binding site" evidence="2">
    <location>
        <position position="81"/>
    </location>
    <ligand>
        <name>Zn(2+)</name>
        <dbReference type="ChEBI" id="CHEBI:29105"/>
        <label>1</label>
        <note>catalytic</note>
    </ligand>
</feature>
<keyword evidence="2" id="KW-0479">Metal-binding</keyword>
<dbReference type="Gene3D" id="3.20.20.70">
    <property type="entry name" value="Aldolase class I"/>
    <property type="match status" value="1"/>
</dbReference>